<dbReference type="GO" id="GO:0006310">
    <property type="term" value="P:DNA recombination"/>
    <property type="evidence" value="ECO:0007669"/>
    <property type="project" value="UniProtKB-KW"/>
</dbReference>
<dbReference type="Gene3D" id="1.10.443.10">
    <property type="entry name" value="Intergrase catalytic core"/>
    <property type="match status" value="1"/>
</dbReference>
<dbReference type="GO" id="GO:0015074">
    <property type="term" value="P:DNA integration"/>
    <property type="evidence" value="ECO:0007669"/>
    <property type="project" value="UniProtKB-KW"/>
</dbReference>
<evidence type="ECO:0000313" key="6">
    <source>
        <dbReference type="EMBL" id="MBB4120407.1"/>
    </source>
</evidence>
<evidence type="ECO:0000259" key="5">
    <source>
        <dbReference type="PROSITE" id="PS51898"/>
    </source>
</evidence>
<dbReference type="SUPFAM" id="SSF56349">
    <property type="entry name" value="DNA breaking-rejoining enzymes"/>
    <property type="match status" value="1"/>
</dbReference>
<dbReference type="Proteomes" id="UP000530571">
    <property type="component" value="Unassembled WGS sequence"/>
</dbReference>
<evidence type="ECO:0000256" key="4">
    <source>
        <dbReference type="ARBA" id="ARBA00023172"/>
    </source>
</evidence>
<evidence type="ECO:0000313" key="7">
    <source>
        <dbReference type="Proteomes" id="UP000530571"/>
    </source>
</evidence>
<dbReference type="PANTHER" id="PTHR30349">
    <property type="entry name" value="PHAGE INTEGRASE-RELATED"/>
    <property type="match status" value="1"/>
</dbReference>
<feature type="domain" description="Tyr recombinase" evidence="5">
    <location>
        <begin position="261"/>
        <end position="440"/>
    </location>
</feature>
<evidence type="ECO:0000256" key="2">
    <source>
        <dbReference type="ARBA" id="ARBA00022908"/>
    </source>
</evidence>
<comment type="caution">
    <text evidence="6">The sequence shown here is derived from an EMBL/GenBank/DDBJ whole genome shotgun (WGS) entry which is preliminary data.</text>
</comment>
<dbReference type="InterPro" id="IPR046668">
    <property type="entry name" value="DUF6538"/>
</dbReference>
<evidence type="ECO:0000256" key="3">
    <source>
        <dbReference type="ARBA" id="ARBA00023125"/>
    </source>
</evidence>
<protein>
    <submittedName>
        <fullName evidence="6">Integrase</fullName>
    </submittedName>
</protein>
<dbReference type="InterPro" id="IPR002104">
    <property type="entry name" value="Integrase_catalytic"/>
</dbReference>
<dbReference type="InterPro" id="IPR013762">
    <property type="entry name" value="Integrase-like_cat_sf"/>
</dbReference>
<gene>
    <name evidence="6" type="ORF">GGR30_000302</name>
</gene>
<proteinExistence type="inferred from homology"/>
<keyword evidence="4" id="KW-0233">DNA recombination</keyword>
<dbReference type="AlphaFoldDB" id="A0A7W6KFZ8"/>
<sequence>MAVRKGEDPDRYLHLRAGIYAYVRRVPKRLVGLDDRAPAVRISLGTRDLSEARAKRDIHEEADNALWASMLAGGDSAQADARYKAAVARAHALGFSYRTTAEILASESGAMIYERLMTLSKLPVGGLEAAAVAGLEKHPRVRISEAFTVYTEEIAAPELTGKSDFQKFSWLKVKRRALNNFIAVVGDKYIDEISRQDATAFYNYWLARIAPKTGKATHTASSGNRDIGNLRKLLSEYHRYRGIDDVKNPFAGLSFSQKVKTSRPPFPTDWIIRRILAPGALSGLNDQARAIVLTLIETGARPSEICNLTAEMIRLNDDVAHILIEPRSDPDDRREIKTASSIRAVPLVGVALAAMQQHPQGFPRYKNKEYGLSAALNKYFREHKLFPSSRHKIYSFRHSFEDRMKEAGIDTELRMMIMGHAIDRPQYGSGGSLAWKKAALKTVELFPFCANS</sequence>
<dbReference type="InterPro" id="IPR011010">
    <property type="entry name" value="DNA_brk_join_enz"/>
</dbReference>
<reference evidence="6 7" key="1">
    <citation type="submission" date="2020-08" db="EMBL/GenBank/DDBJ databases">
        <title>Genomic Encyclopedia of Type Strains, Phase IV (KMG-IV): sequencing the most valuable type-strain genomes for metagenomic binning, comparative biology and taxonomic classification.</title>
        <authorList>
            <person name="Goeker M."/>
        </authorList>
    </citation>
    <scope>NUCLEOTIDE SEQUENCE [LARGE SCALE GENOMIC DNA]</scope>
    <source>
        <strain evidence="6 7">DSM 28101</strain>
    </source>
</reference>
<evidence type="ECO:0000256" key="1">
    <source>
        <dbReference type="ARBA" id="ARBA00008857"/>
    </source>
</evidence>
<keyword evidence="2" id="KW-0229">DNA integration</keyword>
<dbReference type="PANTHER" id="PTHR30349:SF41">
    <property type="entry name" value="INTEGRASE_RECOMBINASE PROTEIN MJ0367-RELATED"/>
    <property type="match status" value="1"/>
</dbReference>
<dbReference type="PROSITE" id="PS51898">
    <property type="entry name" value="TYR_RECOMBINASE"/>
    <property type="match status" value="1"/>
</dbReference>
<accession>A0A7W6KFZ8</accession>
<keyword evidence="7" id="KW-1185">Reference proteome</keyword>
<keyword evidence="3" id="KW-0238">DNA-binding</keyword>
<dbReference type="EMBL" id="JACIDZ010000001">
    <property type="protein sequence ID" value="MBB4120407.1"/>
    <property type="molecule type" value="Genomic_DNA"/>
</dbReference>
<name>A0A7W6KFZ8_9HYPH</name>
<dbReference type="InterPro" id="IPR050090">
    <property type="entry name" value="Tyrosine_recombinase_XerCD"/>
</dbReference>
<organism evidence="6 7">
    <name type="scientific">Martelella radicis</name>
    <dbReference type="NCBI Taxonomy" id="1397476"/>
    <lineage>
        <taxon>Bacteria</taxon>
        <taxon>Pseudomonadati</taxon>
        <taxon>Pseudomonadota</taxon>
        <taxon>Alphaproteobacteria</taxon>
        <taxon>Hyphomicrobiales</taxon>
        <taxon>Aurantimonadaceae</taxon>
        <taxon>Martelella</taxon>
    </lineage>
</organism>
<dbReference type="GO" id="GO:0003677">
    <property type="term" value="F:DNA binding"/>
    <property type="evidence" value="ECO:0007669"/>
    <property type="project" value="UniProtKB-KW"/>
</dbReference>
<comment type="similarity">
    <text evidence="1">Belongs to the 'phage' integrase family.</text>
</comment>
<dbReference type="Pfam" id="PF00589">
    <property type="entry name" value="Phage_integrase"/>
    <property type="match status" value="1"/>
</dbReference>
<dbReference type="Pfam" id="PF20172">
    <property type="entry name" value="DUF6538"/>
    <property type="match status" value="1"/>
</dbReference>